<dbReference type="InterPro" id="IPR040758">
    <property type="entry name" value="PrmC_N"/>
</dbReference>
<dbReference type="SUPFAM" id="SSF53335">
    <property type="entry name" value="S-adenosyl-L-methionine-dependent methyltransferases"/>
    <property type="match status" value="1"/>
</dbReference>
<dbReference type="HAMAP" id="MF_02126">
    <property type="entry name" value="RF_methyltr_PrmC"/>
    <property type="match status" value="1"/>
</dbReference>
<reference evidence="8 9" key="1">
    <citation type="submission" date="2020-06" db="EMBL/GenBank/DDBJ databases">
        <title>Genome sequence of Rhizobium sp strain ADMK78.</title>
        <authorList>
            <person name="Rahi P."/>
        </authorList>
    </citation>
    <scope>NUCLEOTIDE SEQUENCE [LARGE SCALE GENOMIC DNA]</scope>
    <source>
        <strain evidence="8 9">ADMK78</strain>
    </source>
</reference>
<dbReference type="Pfam" id="PF17827">
    <property type="entry name" value="PrmC_N"/>
    <property type="match status" value="1"/>
</dbReference>
<organism evidence="8 9">
    <name type="scientific">Peteryoungia desertarenae</name>
    <dbReference type="NCBI Taxonomy" id="1813451"/>
    <lineage>
        <taxon>Bacteria</taxon>
        <taxon>Pseudomonadati</taxon>
        <taxon>Pseudomonadota</taxon>
        <taxon>Alphaproteobacteria</taxon>
        <taxon>Hyphomicrobiales</taxon>
        <taxon>Rhizobiaceae</taxon>
        <taxon>Peteryoungia</taxon>
    </lineage>
</organism>
<dbReference type="EC" id="2.1.1.297" evidence="5"/>
<dbReference type="InterPro" id="IPR007848">
    <property type="entry name" value="Small_mtfrase_dom"/>
</dbReference>
<dbReference type="PROSITE" id="PS00092">
    <property type="entry name" value="N6_MTASE"/>
    <property type="match status" value="1"/>
</dbReference>
<dbReference type="GO" id="GO:0102559">
    <property type="term" value="F:peptide chain release factor N(5)-glutamine methyltransferase activity"/>
    <property type="evidence" value="ECO:0007669"/>
    <property type="project" value="UniProtKB-EC"/>
</dbReference>
<evidence type="ECO:0000256" key="2">
    <source>
        <dbReference type="ARBA" id="ARBA00022679"/>
    </source>
</evidence>
<comment type="similarity">
    <text evidence="5">Belongs to the protein N5-glutamine methyltransferase family. PrmC subfamily.</text>
</comment>
<feature type="binding site" evidence="5">
    <location>
        <begin position="195"/>
        <end position="198"/>
    </location>
    <ligand>
        <name>substrate</name>
    </ligand>
</feature>
<dbReference type="PANTHER" id="PTHR18895">
    <property type="entry name" value="HEMK METHYLTRANSFERASE"/>
    <property type="match status" value="1"/>
</dbReference>
<feature type="binding site" evidence="5">
    <location>
        <position position="152"/>
    </location>
    <ligand>
        <name>S-adenosyl-L-methionine</name>
        <dbReference type="ChEBI" id="CHEBI:59789"/>
    </ligand>
</feature>
<sequence>MTARSVTLGQILAEARRRFEEAGLANAAADARHLLINLLGLSSIDLISNDRRVLSAGELELVEDGIARRLRREPVFRIIGRRDFYGLELRLSSGTLEPRPDTEVLVDVVLPHLINIASTKGTARIIDLGIGTGAIALALLSQVDNCSALGVDLSDDALETAKRNAEMLGLGSRFRTLNSRWFETVEGRFDLIVSNPPYIRSDVVESLEPEVLLFDPILALDGGDDGLTAYCSIAADARQYLEEGGLIAVEIGFDQKQEVTNIFRQNGFKLLESRQDFAGNDRVLLFAEGIR</sequence>
<proteinExistence type="inferred from homology"/>
<protein>
    <recommendedName>
        <fullName evidence="5">Release factor glutamine methyltransferase</fullName>
        <shortName evidence="5">RF MTase</shortName>
        <ecNumber evidence="5">2.1.1.297</ecNumber>
    </recommendedName>
    <alternativeName>
        <fullName evidence="5">N5-glutamine methyltransferase PrmC</fullName>
    </alternativeName>
    <alternativeName>
        <fullName evidence="5">Protein-(glutamine-N5) MTase PrmC</fullName>
    </alternativeName>
    <alternativeName>
        <fullName evidence="5">Protein-glutamine N-methyltransferase PrmC</fullName>
    </alternativeName>
</protein>
<dbReference type="InterPro" id="IPR004556">
    <property type="entry name" value="HemK-like"/>
</dbReference>
<dbReference type="RefSeq" id="WP_138287376.1">
    <property type="nucleotide sequence ID" value="NZ_CP058350.1"/>
</dbReference>
<gene>
    <name evidence="5 8" type="primary">prmC</name>
    <name evidence="8" type="ORF">FE840_002650</name>
</gene>
<accession>A0ABX6QIY8</accession>
<keyword evidence="3 5" id="KW-0949">S-adenosyl-L-methionine</keyword>
<dbReference type="InterPro" id="IPR029063">
    <property type="entry name" value="SAM-dependent_MTases_sf"/>
</dbReference>
<keyword evidence="9" id="KW-1185">Reference proteome</keyword>
<dbReference type="InterPro" id="IPR050320">
    <property type="entry name" value="N5-glutamine_MTase"/>
</dbReference>
<comment type="function">
    <text evidence="5">Methylates the class 1 translation termination release factors RF1/PrfA and RF2/PrfB on the glutamine residue of the universally conserved GGQ motif.</text>
</comment>
<evidence type="ECO:0000313" key="8">
    <source>
        <dbReference type="EMBL" id="QLF68533.1"/>
    </source>
</evidence>
<dbReference type="GO" id="GO:0032259">
    <property type="term" value="P:methylation"/>
    <property type="evidence" value="ECO:0007669"/>
    <property type="project" value="UniProtKB-KW"/>
</dbReference>
<evidence type="ECO:0000313" key="9">
    <source>
        <dbReference type="Proteomes" id="UP000308530"/>
    </source>
</evidence>
<evidence type="ECO:0000259" key="7">
    <source>
        <dbReference type="Pfam" id="PF17827"/>
    </source>
</evidence>
<feature type="binding site" evidence="5">
    <location>
        <begin position="129"/>
        <end position="133"/>
    </location>
    <ligand>
        <name>S-adenosyl-L-methionine</name>
        <dbReference type="ChEBI" id="CHEBI:59789"/>
    </ligand>
</feature>
<evidence type="ECO:0000256" key="5">
    <source>
        <dbReference type="HAMAP-Rule" id="MF_02126"/>
    </source>
</evidence>
<evidence type="ECO:0000259" key="6">
    <source>
        <dbReference type="Pfam" id="PF05175"/>
    </source>
</evidence>
<name>A0ABX6QIY8_9HYPH</name>
<dbReference type="CDD" id="cd02440">
    <property type="entry name" value="AdoMet_MTases"/>
    <property type="match status" value="1"/>
</dbReference>
<dbReference type="Gene3D" id="3.40.50.150">
    <property type="entry name" value="Vaccinia Virus protein VP39"/>
    <property type="match status" value="1"/>
</dbReference>
<dbReference type="NCBIfam" id="TIGR03534">
    <property type="entry name" value="RF_mod_PrmC"/>
    <property type="match status" value="1"/>
</dbReference>
<dbReference type="EMBL" id="CP058350">
    <property type="protein sequence ID" value="QLF68533.1"/>
    <property type="molecule type" value="Genomic_DNA"/>
</dbReference>
<dbReference type="Proteomes" id="UP000308530">
    <property type="component" value="Chromosome"/>
</dbReference>
<feature type="binding site" evidence="5">
    <location>
        <position position="181"/>
    </location>
    <ligand>
        <name>S-adenosyl-L-methionine</name>
        <dbReference type="ChEBI" id="CHEBI:59789"/>
    </ligand>
</feature>
<evidence type="ECO:0000256" key="3">
    <source>
        <dbReference type="ARBA" id="ARBA00022691"/>
    </source>
</evidence>
<evidence type="ECO:0000256" key="4">
    <source>
        <dbReference type="ARBA" id="ARBA00048391"/>
    </source>
</evidence>
<evidence type="ECO:0000256" key="1">
    <source>
        <dbReference type="ARBA" id="ARBA00022603"/>
    </source>
</evidence>
<dbReference type="InterPro" id="IPR019874">
    <property type="entry name" value="RF_methyltr_PrmC"/>
</dbReference>
<dbReference type="Pfam" id="PF05175">
    <property type="entry name" value="MTS"/>
    <property type="match status" value="1"/>
</dbReference>
<dbReference type="InterPro" id="IPR002052">
    <property type="entry name" value="DNA_methylase_N6_adenine_CS"/>
</dbReference>
<keyword evidence="2 5" id="KW-0808">Transferase</keyword>
<dbReference type="PANTHER" id="PTHR18895:SF74">
    <property type="entry name" value="MTRF1L RELEASE FACTOR GLUTAMINE METHYLTRANSFERASE"/>
    <property type="match status" value="1"/>
</dbReference>
<feature type="domain" description="Release factor glutamine methyltransferase N-terminal" evidence="7">
    <location>
        <begin position="10"/>
        <end position="80"/>
    </location>
</feature>
<feature type="domain" description="Methyltransferase small" evidence="6">
    <location>
        <begin position="116"/>
        <end position="200"/>
    </location>
</feature>
<comment type="catalytic activity">
    <reaction evidence="4 5">
        <text>L-glutaminyl-[peptide chain release factor] + S-adenosyl-L-methionine = N(5)-methyl-L-glutaminyl-[peptide chain release factor] + S-adenosyl-L-homocysteine + H(+)</text>
        <dbReference type="Rhea" id="RHEA:42896"/>
        <dbReference type="Rhea" id="RHEA-COMP:10271"/>
        <dbReference type="Rhea" id="RHEA-COMP:10272"/>
        <dbReference type="ChEBI" id="CHEBI:15378"/>
        <dbReference type="ChEBI" id="CHEBI:30011"/>
        <dbReference type="ChEBI" id="CHEBI:57856"/>
        <dbReference type="ChEBI" id="CHEBI:59789"/>
        <dbReference type="ChEBI" id="CHEBI:61891"/>
        <dbReference type="EC" id="2.1.1.297"/>
    </reaction>
</comment>
<dbReference type="Gene3D" id="1.10.8.10">
    <property type="entry name" value="DNA helicase RuvA subunit, C-terminal domain"/>
    <property type="match status" value="1"/>
</dbReference>
<feature type="binding site" evidence="5">
    <location>
        <position position="195"/>
    </location>
    <ligand>
        <name>S-adenosyl-L-methionine</name>
        <dbReference type="ChEBI" id="CHEBI:59789"/>
    </ligand>
</feature>
<dbReference type="NCBIfam" id="TIGR00536">
    <property type="entry name" value="hemK_fam"/>
    <property type="match status" value="1"/>
</dbReference>
<keyword evidence="1 5" id="KW-0489">Methyltransferase</keyword>